<dbReference type="EMBL" id="JBEHZE010000001">
    <property type="protein sequence ID" value="MEX6633639.1"/>
    <property type="molecule type" value="Genomic_DNA"/>
</dbReference>
<dbReference type="RefSeq" id="WP_369313618.1">
    <property type="nucleotide sequence ID" value="NZ_JBEHZE010000001.1"/>
</dbReference>
<feature type="compositionally biased region" description="Basic and acidic residues" evidence="1">
    <location>
        <begin position="39"/>
        <end position="56"/>
    </location>
</feature>
<proteinExistence type="predicted"/>
<sequence>MKINDSNYTDDSSLDRLRRFVSKTLGKAPQAPSKASDNPTDKAEEKSPTSEADKTV</sequence>
<feature type="compositionally biased region" description="Polar residues" evidence="1">
    <location>
        <begin position="1"/>
        <end position="11"/>
    </location>
</feature>
<evidence type="ECO:0000313" key="2">
    <source>
        <dbReference type="EMBL" id="MEX6633639.1"/>
    </source>
</evidence>
<accession>A0ABV3Z4A4</accession>
<name>A0ABV3Z4A4_9PROT</name>
<evidence type="ECO:0000313" key="3">
    <source>
        <dbReference type="Proteomes" id="UP001560685"/>
    </source>
</evidence>
<comment type="caution">
    <text evidence="2">The sequence shown here is derived from an EMBL/GenBank/DDBJ whole genome shotgun (WGS) entry which is preliminary data.</text>
</comment>
<protein>
    <submittedName>
        <fullName evidence="2">Uncharacterized protein</fullName>
    </submittedName>
</protein>
<dbReference type="Proteomes" id="UP001560685">
    <property type="component" value="Unassembled WGS sequence"/>
</dbReference>
<evidence type="ECO:0000256" key="1">
    <source>
        <dbReference type="SAM" id="MobiDB-lite"/>
    </source>
</evidence>
<organism evidence="2 3">
    <name type="scientific">Hyphococcus lacteus</name>
    <dbReference type="NCBI Taxonomy" id="3143536"/>
    <lineage>
        <taxon>Bacteria</taxon>
        <taxon>Pseudomonadati</taxon>
        <taxon>Pseudomonadota</taxon>
        <taxon>Alphaproteobacteria</taxon>
        <taxon>Parvularculales</taxon>
        <taxon>Parvularculaceae</taxon>
        <taxon>Hyphococcus</taxon>
    </lineage>
</organism>
<feature type="region of interest" description="Disordered" evidence="1">
    <location>
        <begin position="1"/>
        <end position="56"/>
    </location>
</feature>
<reference evidence="2 3" key="1">
    <citation type="submission" date="2024-05" db="EMBL/GenBank/DDBJ databases">
        <title>Three bacterial strains, DH-69, EH-24, and ECK-19 isolated from coastal sediments.</title>
        <authorList>
            <person name="Ye Y.-Q."/>
            <person name="Du Z.-J."/>
        </authorList>
    </citation>
    <scope>NUCLEOTIDE SEQUENCE [LARGE SCALE GENOMIC DNA]</scope>
    <source>
        <strain evidence="2 3">ECK-19</strain>
    </source>
</reference>
<gene>
    <name evidence="2" type="ORF">ABFZ84_08750</name>
</gene>
<keyword evidence="3" id="KW-1185">Reference proteome</keyword>